<keyword evidence="4" id="KW-0804">Transcription</keyword>
<keyword evidence="8" id="KW-1185">Reference proteome</keyword>
<name>A0AAP5EQJ5_9BURK</name>
<dbReference type="SUPFAM" id="SSF53850">
    <property type="entry name" value="Periplasmic binding protein-like II"/>
    <property type="match status" value="1"/>
</dbReference>
<evidence type="ECO:0000256" key="3">
    <source>
        <dbReference type="ARBA" id="ARBA00023125"/>
    </source>
</evidence>
<dbReference type="InterPro" id="IPR005119">
    <property type="entry name" value="LysR_subst-bd"/>
</dbReference>
<evidence type="ECO:0000313" key="6">
    <source>
        <dbReference type="EMBL" id="MCX4148843.1"/>
    </source>
</evidence>
<dbReference type="AlphaFoldDB" id="A0AAP5EQJ5"/>
<dbReference type="Pfam" id="PF00126">
    <property type="entry name" value="HTH_1"/>
    <property type="match status" value="1"/>
</dbReference>
<evidence type="ECO:0000256" key="2">
    <source>
        <dbReference type="ARBA" id="ARBA00023015"/>
    </source>
</evidence>
<sequence length="309" mass="34148">MNLRHLQFFVMLTDELNFSRAAERLHVAQPALSRQISLLEQRLGAQLFDRSGRPLRLTEAGHYFSAEARQLLASYERATLATREIGCGKRSWLGVGFTRSAMYSVLPTALKAFDRTHPDVELKLFEMLTEEQADALHEHRIHVGIGRQAQTAAGCSSLLLLRERVMIALAQDHPLAGNKAVRIAQLAQSPLVLYPKHPNARFSRFIESLYLDAGVTPRVAHHAYEIQTAIALAGGGLGVTFVGESVARHRRPDVVYRPLQGVGASRTTTLTASFRSDDLTPHLHAFLKTLAPRDSIPGAPAPNSIRKKT</sequence>
<evidence type="ECO:0000256" key="4">
    <source>
        <dbReference type="ARBA" id="ARBA00023163"/>
    </source>
</evidence>
<keyword evidence="3" id="KW-0238">DNA-binding</keyword>
<evidence type="ECO:0000313" key="7">
    <source>
        <dbReference type="EMBL" id="MDQ6410661.1"/>
    </source>
</evidence>
<proteinExistence type="inferred from homology"/>
<organism evidence="7 9">
    <name type="scientific">Paraburkholderia madseniana</name>
    <dbReference type="NCBI Taxonomy" id="2599607"/>
    <lineage>
        <taxon>Bacteria</taxon>
        <taxon>Pseudomonadati</taxon>
        <taxon>Pseudomonadota</taxon>
        <taxon>Betaproteobacteria</taxon>
        <taxon>Burkholderiales</taxon>
        <taxon>Burkholderiaceae</taxon>
        <taxon>Paraburkholderia</taxon>
    </lineage>
</organism>
<dbReference type="CDD" id="cd08414">
    <property type="entry name" value="PBP2_LTTR_aromatics_like"/>
    <property type="match status" value="1"/>
</dbReference>
<dbReference type="PRINTS" id="PR00039">
    <property type="entry name" value="HTHLYSR"/>
</dbReference>
<dbReference type="InterPro" id="IPR036390">
    <property type="entry name" value="WH_DNA-bd_sf"/>
</dbReference>
<evidence type="ECO:0000313" key="8">
    <source>
        <dbReference type="Proteomes" id="UP001209412"/>
    </source>
</evidence>
<dbReference type="Proteomes" id="UP001242288">
    <property type="component" value="Unassembled WGS sequence"/>
</dbReference>
<evidence type="ECO:0000256" key="1">
    <source>
        <dbReference type="ARBA" id="ARBA00009437"/>
    </source>
</evidence>
<dbReference type="EMBL" id="JAMXWF010000024">
    <property type="protein sequence ID" value="MDQ6410661.1"/>
    <property type="molecule type" value="Genomic_DNA"/>
</dbReference>
<dbReference type="EMBL" id="JAPKHW010000024">
    <property type="protein sequence ID" value="MCX4148843.1"/>
    <property type="molecule type" value="Genomic_DNA"/>
</dbReference>
<gene>
    <name evidence="7" type="ORF">NIE36_26135</name>
    <name evidence="6" type="ORF">OSB80_26215</name>
</gene>
<comment type="caution">
    <text evidence="7">The sequence shown here is derived from an EMBL/GenBank/DDBJ whole genome shotgun (WGS) entry which is preliminary data.</text>
</comment>
<dbReference type="RefSeq" id="WP_266259823.1">
    <property type="nucleotide sequence ID" value="NZ_JAMXWF010000024.1"/>
</dbReference>
<dbReference type="PROSITE" id="PS50931">
    <property type="entry name" value="HTH_LYSR"/>
    <property type="match status" value="1"/>
</dbReference>
<dbReference type="PANTHER" id="PTHR30346">
    <property type="entry name" value="TRANSCRIPTIONAL DUAL REGULATOR HCAR-RELATED"/>
    <property type="match status" value="1"/>
</dbReference>
<dbReference type="Gene3D" id="1.10.10.10">
    <property type="entry name" value="Winged helix-like DNA-binding domain superfamily/Winged helix DNA-binding domain"/>
    <property type="match status" value="1"/>
</dbReference>
<dbReference type="InterPro" id="IPR036388">
    <property type="entry name" value="WH-like_DNA-bd_sf"/>
</dbReference>
<dbReference type="GO" id="GO:0003700">
    <property type="term" value="F:DNA-binding transcription factor activity"/>
    <property type="evidence" value="ECO:0007669"/>
    <property type="project" value="InterPro"/>
</dbReference>
<dbReference type="Pfam" id="PF03466">
    <property type="entry name" value="LysR_substrate"/>
    <property type="match status" value="1"/>
</dbReference>
<evidence type="ECO:0000313" key="9">
    <source>
        <dbReference type="Proteomes" id="UP001242288"/>
    </source>
</evidence>
<evidence type="ECO:0000259" key="5">
    <source>
        <dbReference type="PROSITE" id="PS50931"/>
    </source>
</evidence>
<dbReference type="Gene3D" id="3.40.190.10">
    <property type="entry name" value="Periplasmic binding protein-like II"/>
    <property type="match status" value="2"/>
</dbReference>
<dbReference type="GO" id="GO:0003677">
    <property type="term" value="F:DNA binding"/>
    <property type="evidence" value="ECO:0007669"/>
    <property type="project" value="UniProtKB-KW"/>
</dbReference>
<dbReference type="Proteomes" id="UP001209412">
    <property type="component" value="Unassembled WGS sequence"/>
</dbReference>
<reference evidence="7" key="1">
    <citation type="submission" date="2022-06" db="EMBL/GenBank/DDBJ databases">
        <title>PHB producers.</title>
        <authorList>
            <person name="Besaury L."/>
        </authorList>
    </citation>
    <scope>NUCLEOTIDE SEQUENCE</scope>
    <source>
        <strain evidence="7 8">SEWS6</strain>
    </source>
</reference>
<dbReference type="FunFam" id="1.10.10.10:FF:000001">
    <property type="entry name" value="LysR family transcriptional regulator"/>
    <property type="match status" value="1"/>
</dbReference>
<dbReference type="SUPFAM" id="SSF46785">
    <property type="entry name" value="Winged helix' DNA-binding domain"/>
    <property type="match status" value="1"/>
</dbReference>
<comment type="similarity">
    <text evidence="1">Belongs to the LysR transcriptional regulatory family.</text>
</comment>
<dbReference type="GO" id="GO:0032993">
    <property type="term" value="C:protein-DNA complex"/>
    <property type="evidence" value="ECO:0007669"/>
    <property type="project" value="TreeGrafter"/>
</dbReference>
<accession>A0AAP5EQJ5</accession>
<feature type="domain" description="HTH lysR-type" evidence="5">
    <location>
        <begin position="1"/>
        <end position="58"/>
    </location>
</feature>
<keyword evidence="2" id="KW-0805">Transcription regulation</keyword>
<dbReference type="InterPro" id="IPR000847">
    <property type="entry name" value="LysR_HTH_N"/>
</dbReference>
<dbReference type="PANTHER" id="PTHR30346:SF17">
    <property type="entry name" value="LYSR FAMILY TRANSCRIPTIONAL REGULATOR"/>
    <property type="match status" value="1"/>
</dbReference>
<protein>
    <submittedName>
        <fullName evidence="7">LysR family transcriptional regulator</fullName>
    </submittedName>
</protein>